<keyword evidence="2" id="KW-0597">Phosphoprotein</keyword>
<dbReference type="InterPro" id="IPR023213">
    <property type="entry name" value="CAT-like_dom_sf"/>
</dbReference>
<dbReference type="Gene3D" id="3.30.559.30">
    <property type="entry name" value="Nonribosomal peptide synthetase, condensation domain"/>
    <property type="match status" value="1"/>
</dbReference>
<dbReference type="InterPro" id="IPR001242">
    <property type="entry name" value="Condensation_dom"/>
</dbReference>
<evidence type="ECO:0000259" key="5">
    <source>
        <dbReference type="Pfam" id="PF00668"/>
    </source>
</evidence>
<dbReference type="OrthoDB" id="5598541at2759"/>
<dbReference type="EMBL" id="GL882895">
    <property type="protein sequence ID" value="EGF76664.1"/>
    <property type="molecule type" value="Genomic_DNA"/>
</dbReference>
<dbReference type="GeneID" id="18244640"/>
<evidence type="ECO:0000256" key="4">
    <source>
        <dbReference type="ARBA" id="ARBA00029454"/>
    </source>
</evidence>
<evidence type="ECO:0000256" key="3">
    <source>
        <dbReference type="ARBA" id="ARBA00022598"/>
    </source>
</evidence>
<proteinExistence type="inferred from homology"/>
<dbReference type="Gene3D" id="3.30.559.10">
    <property type="entry name" value="Chloramphenicol acetyltransferase-like domain"/>
    <property type="match status" value="1"/>
</dbReference>
<name>F4PDE1_BATDJ</name>
<sequence>MPQFLCASPILSLEELNDADTLTLVDIPLETIRSELQSTQFNPISRSLSHLTDSTDRDSECNSALDPFVAESTKHCHIQNPYQLAIYPNLLEASGFPVANPKDKLPLRFPNIDCSTKTRADLSINDTAFKDASNASLLVLNKTREISLVERQNSTSGDTCFDHDQHANVEFEPSKSDTGSLYKSGNNHGILALHRMESGVDLSADNDLDLLPCTDIKQPCGLTNEPCSAILLKSSTVDEIQSLWSDTLKLEQPIDAYPATPMQHAMIIPTMQDSAAYLYQFVFLANYQLDTDMLEKAFCAVIRSLPLFHSSFVTTTSDGICQVARSSQDSVDFSLVSDKIELYIEADKTRGFSLTKRHWVRMTVVNDGDRQYMVLTIHHALFDGWSVPLFTLDMLTAYAGYPIEQRPCFQSVAEYLQNHDSRPHRKFWSSYLKDASPSQPLSLGWVHTNDSNANEINYKSSFGMLAVKDFAKHIDVTAVVILKAAWAATLRKFHRSNDVVFGQVSNGRKIPVDGVDRQAELRCFNSD</sequence>
<dbReference type="PANTHER" id="PTHR45527:SF11">
    <property type="entry name" value="NONRIBOSOMAL PEPTIDE SYNTHETASE 5"/>
    <property type="match status" value="1"/>
</dbReference>
<dbReference type="Pfam" id="PF00668">
    <property type="entry name" value="Condensation"/>
    <property type="match status" value="1"/>
</dbReference>
<dbReference type="GO" id="GO:0016874">
    <property type="term" value="F:ligase activity"/>
    <property type="evidence" value="ECO:0007669"/>
    <property type="project" value="UniProtKB-KW"/>
</dbReference>
<dbReference type="RefSeq" id="XP_006682678.1">
    <property type="nucleotide sequence ID" value="XM_006682615.1"/>
</dbReference>
<dbReference type="AlphaFoldDB" id="F4PDE1"/>
<keyword evidence="7" id="KW-1185">Reference proteome</keyword>
<evidence type="ECO:0000313" key="7">
    <source>
        <dbReference type="Proteomes" id="UP000007241"/>
    </source>
</evidence>
<dbReference type="Proteomes" id="UP000007241">
    <property type="component" value="Unassembled WGS sequence"/>
</dbReference>
<reference evidence="6 7" key="1">
    <citation type="submission" date="2009-12" db="EMBL/GenBank/DDBJ databases">
        <title>The draft genome of Batrachochytrium dendrobatidis.</title>
        <authorList>
            <consortium name="US DOE Joint Genome Institute (JGI-PGF)"/>
            <person name="Kuo A."/>
            <person name="Salamov A."/>
            <person name="Schmutz J."/>
            <person name="Lucas S."/>
            <person name="Pitluck S."/>
            <person name="Rosenblum E."/>
            <person name="Stajich J."/>
            <person name="Eisen M."/>
            <person name="Grigoriev I.V."/>
        </authorList>
    </citation>
    <scope>NUCLEOTIDE SEQUENCE [LARGE SCALE GENOMIC DNA]</scope>
    <source>
        <strain evidence="7">JAM81 / FGSC 10211</strain>
    </source>
</reference>
<keyword evidence="3" id="KW-0436">Ligase</keyword>
<protein>
    <recommendedName>
        <fullName evidence="5">Condensation domain-containing protein</fullName>
    </recommendedName>
</protein>
<organism evidence="6 7">
    <name type="scientific">Batrachochytrium dendrobatidis (strain JAM81 / FGSC 10211)</name>
    <name type="common">Frog chytrid fungus</name>
    <dbReference type="NCBI Taxonomy" id="684364"/>
    <lineage>
        <taxon>Eukaryota</taxon>
        <taxon>Fungi</taxon>
        <taxon>Fungi incertae sedis</taxon>
        <taxon>Chytridiomycota</taxon>
        <taxon>Chytridiomycota incertae sedis</taxon>
        <taxon>Chytridiomycetes</taxon>
        <taxon>Rhizophydiales</taxon>
        <taxon>Rhizophydiales incertae sedis</taxon>
        <taxon>Batrachochytrium</taxon>
    </lineage>
</organism>
<evidence type="ECO:0000313" key="6">
    <source>
        <dbReference type="EMBL" id="EGF76664.1"/>
    </source>
</evidence>
<dbReference type="SUPFAM" id="SSF52777">
    <property type="entry name" value="CoA-dependent acyltransferases"/>
    <property type="match status" value="2"/>
</dbReference>
<feature type="domain" description="Condensation" evidence="5">
    <location>
        <begin position="255"/>
        <end position="511"/>
    </location>
</feature>
<comment type="similarity">
    <text evidence="4">Belongs to the NRP synthetase family.</text>
</comment>
<keyword evidence="1" id="KW-0596">Phosphopantetheine</keyword>
<evidence type="ECO:0000256" key="2">
    <source>
        <dbReference type="ARBA" id="ARBA00022553"/>
    </source>
</evidence>
<accession>F4PDE1</accession>
<evidence type="ECO:0000256" key="1">
    <source>
        <dbReference type="ARBA" id="ARBA00022450"/>
    </source>
</evidence>
<dbReference type="STRING" id="684364.F4PDE1"/>
<dbReference type="InParanoid" id="F4PDE1"/>
<dbReference type="HOGENOM" id="CLU_516762_0_0_1"/>
<gene>
    <name evidence="6" type="ORF">BATDEDRAFT_92461</name>
</gene>
<dbReference type="PANTHER" id="PTHR45527">
    <property type="entry name" value="NONRIBOSOMAL PEPTIDE SYNTHETASE"/>
    <property type="match status" value="1"/>
</dbReference>